<keyword evidence="1" id="KW-0472">Membrane</keyword>
<feature type="transmembrane region" description="Helical" evidence="1">
    <location>
        <begin position="47"/>
        <end position="73"/>
    </location>
</feature>
<gene>
    <name evidence="2" type="ORF">EYC87_05360</name>
</gene>
<evidence type="ECO:0000256" key="1">
    <source>
        <dbReference type="SAM" id="Phobius"/>
    </source>
</evidence>
<dbReference type="Proteomes" id="UP001143307">
    <property type="component" value="Unassembled WGS sequence"/>
</dbReference>
<comment type="caution">
    <text evidence="2">The sequence shown here is derived from an EMBL/GenBank/DDBJ whole genome shotgun (WGS) entry which is preliminary data.</text>
</comment>
<protein>
    <submittedName>
        <fullName evidence="2">Uncharacterized protein</fullName>
    </submittedName>
</protein>
<sequence length="120" mass="13138">MTEYEISDIAGNAFANGISSFTVFFSIVTAYLIAAHTAGKSLSTIQIAIVNICYLVAAAFFGTFATVAFMRGAELARELQFRANETIGSDVGWMWLMAMIILVITASFCFMWSVRHSKAE</sequence>
<evidence type="ECO:0000313" key="2">
    <source>
        <dbReference type="EMBL" id="MCX2973012.1"/>
    </source>
</evidence>
<keyword evidence="3" id="KW-1185">Reference proteome</keyword>
<dbReference type="RefSeq" id="WP_279251974.1">
    <property type="nucleotide sequence ID" value="NZ_SHNP01000002.1"/>
</dbReference>
<accession>A0ABT3SSP9</accession>
<dbReference type="EMBL" id="SHNP01000002">
    <property type="protein sequence ID" value="MCX2973012.1"/>
    <property type="molecule type" value="Genomic_DNA"/>
</dbReference>
<reference evidence="2" key="1">
    <citation type="submission" date="2019-02" db="EMBL/GenBank/DDBJ databases">
        <authorList>
            <person name="Li S.-H."/>
        </authorList>
    </citation>
    <scope>NUCLEOTIDE SEQUENCE</scope>
    <source>
        <strain evidence="2">IMCC8485</strain>
    </source>
</reference>
<evidence type="ECO:0000313" key="3">
    <source>
        <dbReference type="Proteomes" id="UP001143307"/>
    </source>
</evidence>
<feature type="transmembrane region" description="Helical" evidence="1">
    <location>
        <begin position="93"/>
        <end position="114"/>
    </location>
</feature>
<keyword evidence="1" id="KW-1133">Transmembrane helix</keyword>
<proteinExistence type="predicted"/>
<organism evidence="2 3">
    <name type="scientific">Candidatus Seongchinamella marina</name>
    <dbReference type="NCBI Taxonomy" id="2518990"/>
    <lineage>
        <taxon>Bacteria</taxon>
        <taxon>Pseudomonadati</taxon>
        <taxon>Pseudomonadota</taxon>
        <taxon>Gammaproteobacteria</taxon>
        <taxon>Cellvibrionales</taxon>
        <taxon>Halieaceae</taxon>
        <taxon>Seongchinamella</taxon>
    </lineage>
</organism>
<feature type="transmembrane region" description="Helical" evidence="1">
    <location>
        <begin position="13"/>
        <end position="35"/>
    </location>
</feature>
<keyword evidence="1" id="KW-0812">Transmembrane</keyword>
<name>A0ABT3SSP9_9GAMM</name>